<dbReference type="AlphaFoldDB" id="A0A0G4G918"/>
<evidence type="ECO:0000256" key="1">
    <source>
        <dbReference type="SAM" id="MobiDB-lite"/>
    </source>
</evidence>
<feature type="region of interest" description="Disordered" evidence="1">
    <location>
        <begin position="209"/>
        <end position="241"/>
    </location>
</feature>
<reference evidence="2 3" key="1">
    <citation type="submission" date="2014-11" db="EMBL/GenBank/DDBJ databases">
        <authorList>
            <person name="Zhu J."/>
            <person name="Qi W."/>
            <person name="Song R."/>
        </authorList>
    </citation>
    <scope>NUCLEOTIDE SEQUENCE [LARGE SCALE GENOMIC DNA]</scope>
</reference>
<organism evidence="2 3">
    <name type="scientific">Vitrella brassicaformis (strain CCMP3155)</name>
    <dbReference type="NCBI Taxonomy" id="1169540"/>
    <lineage>
        <taxon>Eukaryota</taxon>
        <taxon>Sar</taxon>
        <taxon>Alveolata</taxon>
        <taxon>Colpodellida</taxon>
        <taxon>Vitrellaceae</taxon>
        <taxon>Vitrella</taxon>
    </lineage>
</organism>
<feature type="region of interest" description="Disordered" evidence="1">
    <location>
        <begin position="158"/>
        <end position="185"/>
    </location>
</feature>
<feature type="compositionally biased region" description="Pro residues" evidence="1">
    <location>
        <begin position="275"/>
        <end position="292"/>
    </location>
</feature>
<feature type="compositionally biased region" description="Low complexity" evidence="1">
    <location>
        <begin position="509"/>
        <end position="520"/>
    </location>
</feature>
<protein>
    <submittedName>
        <fullName evidence="2">Uncharacterized protein</fullName>
    </submittedName>
</protein>
<feature type="region of interest" description="Disordered" evidence="1">
    <location>
        <begin position="1"/>
        <end position="34"/>
    </location>
</feature>
<evidence type="ECO:0000313" key="3">
    <source>
        <dbReference type="Proteomes" id="UP000041254"/>
    </source>
</evidence>
<feature type="compositionally biased region" description="Low complexity" evidence="1">
    <location>
        <begin position="384"/>
        <end position="395"/>
    </location>
</feature>
<feature type="region of interest" description="Disordered" evidence="1">
    <location>
        <begin position="258"/>
        <end position="520"/>
    </location>
</feature>
<feature type="compositionally biased region" description="Pro residues" evidence="1">
    <location>
        <begin position="221"/>
        <end position="233"/>
    </location>
</feature>
<feature type="compositionally biased region" description="Pro residues" evidence="1">
    <location>
        <begin position="117"/>
        <end position="126"/>
    </location>
</feature>
<name>A0A0G4G918_VITBC</name>
<feature type="compositionally biased region" description="Basic and acidic residues" evidence="1">
    <location>
        <begin position="487"/>
        <end position="498"/>
    </location>
</feature>
<proteinExistence type="predicted"/>
<keyword evidence="3" id="KW-1185">Reference proteome</keyword>
<dbReference type="VEuPathDB" id="CryptoDB:Vbra_3255"/>
<gene>
    <name evidence="2" type="ORF">Vbra_3255</name>
</gene>
<evidence type="ECO:0000313" key="2">
    <source>
        <dbReference type="EMBL" id="CEM25063.1"/>
    </source>
</evidence>
<feature type="compositionally biased region" description="Pro residues" evidence="1">
    <location>
        <begin position="455"/>
        <end position="473"/>
    </location>
</feature>
<feature type="compositionally biased region" description="Basic and acidic residues" evidence="1">
    <location>
        <begin position="328"/>
        <end position="338"/>
    </location>
</feature>
<feature type="region of interest" description="Disordered" evidence="1">
    <location>
        <begin position="117"/>
        <end position="146"/>
    </location>
</feature>
<dbReference type="EMBL" id="CDMY01000592">
    <property type="protein sequence ID" value="CEM25063.1"/>
    <property type="molecule type" value="Genomic_DNA"/>
</dbReference>
<dbReference type="PRINTS" id="PR01217">
    <property type="entry name" value="PRICHEXTENSN"/>
</dbReference>
<sequence>MAKLGLRHPPPEREQVAPPYPPPPPSHATAGTLPRRRAWLLGTFKNTAKHLGLKVPSPPALESDVTTPVRHGSIPLLSTFYISSTPFAFTRASHEMAKQEKDHGRWSNFLGELLPRPFGPSDPPTPCRRRPNESLSHGAGGRGPRIDDRFAMVRWHAPHHIDSASPDNKVDNNDGSGGGKGKNARWLPNICAAFPRTHRWLLDKFPNTTATLGLRNRPPKPKQAPPYPPPPPSNSTGPLPRTRKFLLSTFKNTAKQLALAPAPASPSPQQQMTPPSQPPPPPSPPPPPPPPKTNATGPTTGKSYSDTVKDSVVKEGPAGAAPVAATLPKREPPPEREQAAPYPPPPPSSQTAAKPLPTDHSFPSLNIQKYGETSEIGPEEAVEGQQAPATGTAAAMEVEDDQQQQRWRGLEARRFGPNEPPDPLPTKPRRVPILPPPETVLSAVGAGGRGQQQPPQQPHPQPQQQPQPQPQQQPQPAAVKEYWLKQQEARAAQHREDLAQQQQHHRQQIRQMMQQQAEMQQQMLEQQQALLRQHPIFSRHFSNRDVQATSVRR</sequence>
<dbReference type="Proteomes" id="UP000041254">
    <property type="component" value="Unassembled WGS sequence"/>
</dbReference>
<dbReference type="InParanoid" id="A0A0G4G918"/>
<accession>A0A0G4G918</accession>